<evidence type="ECO:0000313" key="3">
    <source>
        <dbReference type="Proteomes" id="UP001558652"/>
    </source>
</evidence>
<organism evidence="2 3">
    <name type="scientific">Ranatra chinensis</name>
    <dbReference type="NCBI Taxonomy" id="642074"/>
    <lineage>
        <taxon>Eukaryota</taxon>
        <taxon>Metazoa</taxon>
        <taxon>Ecdysozoa</taxon>
        <taxon>Arthropoda</taxon>
        <taxon>Hexapoda</taxon>
        <taxon>Insecta</taxon>
        <taxon>Pterygota</taxon>
        <taxon>Neoptera</taxon>
        <taxon>Paraneoptera</taxon>
        <taxon>Hemiptera</taxon>
        <taxon>Heteroptera</taxon>
        <taxon>Panheteroptera</taxon>
        <taxon>Nepomorpha</taxon>
        <taxon>Nepidae</taxon>
        <taxon>Ranatrinae</taxon>
        <taxon>Ranatra</taxon>
    </lineage>
</organism>
<reference evidence="2 3" key="1">
    <citation type="submission" date="2024-07" db="EMBL/GenBank/DDBJ databases">
        <title>Chromosome-level genome assembly of the water stick insect Ranatra chinensis (Heteroptera: Nepidae).</title>
        <authorList>
            <person name="Liu X."/>
        </authorList>
    </citation>
    <scope>NUCLEOTIDE SEQUENCE [LARGE SCALE GENOMIC DNA]</scope>
    <source>
        <strain evidence="2">Cailab_2021Rc</strain>
        <tissue evidence="2">Muscle</tissue>
    </source>
</reference>
<feature type="coiled-coil region" evidence="1">
    <location>
        <begin position="112"/>
        <end position="153"/>
    </location>
</feature>
<sequence length="267" mass="30974">MVTPTPEKLLEADLVFLDGAIRLMLIDWLTRFAYKYPLQAKTGKRVREGLLLFEVARDIEQLHGTLQEHLHILRIGRGMTGLVIVHFLPKDTCSRVLVQIVQNAIEHPSPQMQELEKKLENDVSELSFLMKEIKAVLVHIKQLRNQRAKVRKETKVTRKYLHKQKRQEIHEMELVVAVYDKDLLRKWQVAKKSSQQATIESFLNDALGKKEAVSYICRMAGERLQTLRNIERERRSTKILQSLFTNQTTTNQGTSNEIVAADDYSLF</sequence>
<evidence type="ECO:0000313" key="2">
    <source>
        <dbReference type="EMBL" id="KAL1139193.1"/>
    </source>
</evidence>
<name>A0ABD0ZEF3_9HEMI</name>
<gene>
    <name evidence="2" type="ORF">AAG570_009252</name>
</gene>
<dbReference type="EMBL" id="JBFDAA010000003">
    <property type="protein sequence ID" value="KAL1139193.1"/>
    <property type="molecule type" value="Genomic_DNA"/>
</dbReference>
<dbReference type="AlphaFoldDB" id="A0ABD0ZEF3"/>
<protein>
    <submittedName>
        <fullName evidence="2">Uncharacterized protein</fullName>
    </submittedName>
</protein>
<proteinExistence type="predicted"/>
<keyword evidence="3" id="KW-1185">Reference proteome</keyword>
<accession>A0ABD0ZEF3</accession>
<comment type="caution">
    <text evidence="2">The sequence shown here is derived from an EMBL/GenBank/DDBJ whole genome shotgun (WGS) entry which is preliminary data.</text>
</comment>
<evidence type="ECO:0000256" key="1">
    <source>
        <dbReference type="SAM" id="Coils"/>
    </source>
</evidence>
<dbReference type="Proteomes" id="UP001558652">
    <property type="component" value="Unassembled WGS sequence"/>
</dbReference>
<keyword evidence="1" id="KW-0175">Coiled coil</keyword>